<gene>
    <name evidence="2" type="ORF">MGL_2997</name>
</gene>
<name>A8Q6K9_MALGO</name>
<feature type="region of interest" description="Disordered" evidence="1">
    <location>
        <begin position="273"/>
        <end position="295"/>
    </location>
</feature>
<proteinExistence type="predicted"/>
<keyword evidence="3" id="KW-1185">Reference proteome</keyword>
<dbReference type="AlphaFoldDB" id="A8Q6K9"/>
<feature type="compositionally biased region" description="Low complexity" evidence="1">
    <location>
        <begin position="276"/>
        <end position="295"/>
    </location>
</feature>
<dbReference type="OrthoDB" id="9995831at2759"/>
<accession>A8Q6K9</accession>
<feature type="compositionally biased region" description="Polar residues" evidence="1">
    <location>
        <begin position="8"/>
        <end position="17"/>
    </location>
</feature>
<feature type="region of interest" description="Disordered" evidence="1">
    <location>
        <begin position="1"/>
        <end position="93"/>
    </location>
</feature>
<organism evidence="2 3">
    <name type="scientific">Malassezia globosa (strain ATCC MYA-4612 / CBS 7966)</name>
    <name type="common">Dandruff-associated fungus</name>
    <dbReference type="NCBI Taxonomy" id="425265"/>
    <lineage>
        <taxon>Eukaryota</taxon>
        <taxon>Fungi</taxon>
        <taxon>Dikarya</taxon>
        <taxon>Basidiomycota</taxon>
        <taxon>Ustilaginomycotina</taxon>
        <taxon>Malasseziomycetes</taxon>
        <taxon>Malasseziales</taxon>
        <taxon>Malasseziaceae</taxon>
        <taxon>Malassezia</taxon>
    </lineage>
</organism>
<dbReference type="RefSeq" id="XP_001730011.1">
    <property type="nucleotide sequence ID" value="XM_001729959.1"/>
</dbReference>
<dbReference type="GeneID" id="5854318"/>
<dbReference type="EMBL" id="AAYY01000010">
    <property type="protein sequence ID" value="EDP42797.1"/>
    <property type="molecule type" value="Genomic_DNA"/>
</dbReference>
<dbReference type="InParanoid" id="A8Q6K9"/>
<dbReference type="VEuPathDB" id="FungiDB:MGL_2997"/>
<reference evidence="2 3" key="1">
    <citation type="journal article" date="2007" name="Proc. Natl. Acad. Sci. U.S.A.">
        <title>Dandruff-associated Malassezia genomes reveal convergent and divergent virulence traits shared with plant and human fungal pathogens.</title>
        <authorList>
            <person name="Xu J."/>
            <person name="Saunders C.W."/>
            <person name="Hu P."/>
            <person name="Grant R.A."/>
            <person name="Boekhout T."/>
            <person name="Kuramae E.E."/>
            <person name="Kronstad J.W."/>
            <person name="Deangelis Y.M."/>
            <person name="Reeder N.L."/>
            <person name="Johnstone K.R."/>
            <person name="Leland M."/>
            <person name="Fieno A.M."/>
            <person name="Begley W.M."/>
            <person name="Sun Y."/>
            <person name="Lacey M.P."/>
            <person name="Chaudhary T."/>
            <person name="Keough T."/>
            <person name="Chu L."/>
            <person name="Sears R."/>
            <person name="Yuan B."/>
            <person name="Dawson T.L.Jr."/>
        </authorList>
    </citation>
    <scope>NUCLEOTIDE SEQUENCE [LARGE SCALE GENOMIC DNA]</scope>
    <source>
        <strain evidence="3">ATCC MYA-4612 / CBS 7966</strain>
    </source>
</reference>
<sequence length="417" mass="45225">MSEYDMHMSNTSRSTGPHSRRRQGSHFSANTGSLAGVPTAAETATAGRGHANGTESAPVVPQPPTPQHMNISLKDLNGPLTGDSELGGAPPSPSTLTDIILSLHASLYGAKRQVDEIHEMVRRYYDVNAVFDSPLVSAHGRDRIIDQFVLAFALPGLEVRSELRDVICSDFEFDGTRAGIIDHTITVTFFPNLFGSSSQEQDVGIHTPGTSHGNVTPHPFLNYPTSAGHQGAYPMRRHSSGFFSSPRTPSTPFWQPSSSYVGGSNWNTRPRPPAIMQQGSMPSSQAQSSHLSLSPGVIDSHGPSLPSPRDGVRATCTPVTPTTPVARMMSSPVPAMPVDAAKSHWNAPQGLGRRSVWSLLYDLLRPSQALRIIFSLELSLFSRLEFNEAGRIVRHEDTWSVRELVVGMLPFFSLCIL</sequence>
<dbReference type="OMA" id="RSHWSAP"/>
<comment type="caution">
    <text evidence="2">The sequence shown here is derived from an EMBL/GenBank/DDBJ whole genome shotgun (WGS) entry which is preliminary data.</text>
</comment>
<evidence type="ECO:0000313" key="2">
    <source>
        <dbReference type="EMBL" id="EDP42797.1"/>
    </source>
</evidence>
<protein>
    <submittedName>
        <fullName evidence="2">Uncharacterized protein</fullName>
    </submittedName>
</protein>
<evidence type="ECO:0000313" key="3">
    <source>
        <dbReference type="Proteomes" id="UP000008837"/>
    </source>
</evidence>
<dbReference type="Proteomes" id="UP000008837">
    <property type="component" value="Unassembled WGS sequence"/>
</dbReference>
<evidence type="ECO:0000256" key="1">
    <source>
        <dbReference type="SAM" id="MobiDB-lite"/>
    </source>
</evidence>
<dbReference type="KEGG" id="mgl:MGL_2997"/>